<sequence>IPKVTAHYSNYLIDSSGDHVLHVATGRITAELLNADALFSSCVSQVPYFGYQHWLDAVNMVDPENSAQRAMWLGLGAGILSQYPRETWSDHAVALGRTYMGSLVTKTTRCAF</sequence>
<gene>
    <name evidence="1" type="ORF">DYB32_010552</name>
</gene>
<name>A0A3R6YWD9_9STRA</name>
<comment type="caution">
    <text evidence="1">The sequence shown here is derived from an EMBL/GenBank/DDBJ whole genome shotgun (WGS) entry which is preliminary data.</text>
</comment>
<evidence type="ECO:0000313" key="1">
    <source>
        <dbReference type="EMBL" id="RHY18030.1"/>
    </source>
</evidence>
<organism evidence="1 2">
    <name type="scientific">Aphanomyces invadans</name>
    <dbReference type="NCBI Taxonomy" id="157072"/>
    <lineage>
        <taxon>Eukaryota</taxon>
        <taxon>Sar</taxon>
        <taxon>Stramenopiles</taxon>
        <taxon>Oomycota</taxon>
        <taxon>Saprolegniomycetes</taxon>
        <taxon>Saprolegniales</taxon>
        <taxon>Verrucalvaceae</taxon>
        <taxon>Aphanomyces</taxon>
    </lineage>
</organism>
<feature type="non-terminal residue" evidence="1">
    <location>
        <position position="1"/>
    </location>
</feature>
<evidence type="ECO:0000313" key="2">
    <source>
        <dbReference type="Proteomes" id="UP000285060"/>
    </source>
</evidence>
<dbReference type="Proteomes" id="UP000285060">
    <property type="component" value="Unassembled WGS sequence"/>
</dbReference>
<dbReference type="EMBL" id="QUSY01003310">
    <property type="protein sequence ID" value="RHY18030.1"/>
    <property type="molecule type" value="Genomic_DNA"/>
</dbReference>
<dbReference type="AlphaFoldDB" id="A0A3R6YWD9"/>
<reference evidence="1 2" key="1">
    <citation type="submission" date="2018-08" db="EMBL/GenBank/DDBJ databases">
        <title>Aphanomyces genome sequencing and annotation.</title>
        <authorList>
            <person name="Minardi D."/>
            <person name="Oidtmann B."/>
            <person name="Van Der Giezen M."/>
            <person name="Studholme D.J."/>
        </authorList>
    </citation>
    <scope>NUCLEOTIDE SEQUENCE [LARGE SCALE GENOMIC DNA]</scope>
    <source>
        <strain evidence="1 2">NJM0002</strain>
    </source>
</reference>
<keyword evidence="2" id="KW-1185">Reference proteome</keyword>
<protein>
    <submittedName>
        <fullName evidence="1">Uncharacterized protein</fullName>
    </submittedName>
</protein>
<accession>A0A3R6YWD9</accession>
<proteinExistence type="predicted"/>